<dbReference type="EMBL" id="CAFBLJ010000058">
    <property type="protein sequence ID" value="CAB4873714.1"/>
    <property type="molecule type" value="Genomic_DNA"/>
</dbReference>
<dbReference type="EMBL" id="CAEZZP010000173">
    <property type="protein sequence ID" value="CAB4787629.1"/>
    <property type="molecule type" value="Genomic_DNA"/>
</dbReference>
<protein>
    <submittedName>
        <fullName evidence="2">Unannotated protein</fullName>
    </submittedName>
</protein>
<dbReference type="EMBL" id="CAFBPS010000036">
    <property type="protein sequence ID" value="CAB5027305.1"/>
    <property type="molecule type" value="Genomic_DNA"/>
</dbReference>
<organism evidence="2">
    <name type="scientific">freshwater metagenome</name>
    <dbReference type="NCBI Taxonomy" id="449393"/>
    <lineage>
        <taxon>unclassified sequences</taxon>
        <taxon>metagenomes</taxon>
        <taxon>ecological metagenomes</taxon>
    </lineage>
</organism>
<dbReference type="AlphaFoldDB" id="A0A6J6WU35"/>
<dbReference type="EMBL" id="CAFBMF010000242">
    <property type="protein sequence ID" value="CAB4918871.1"/>
    <property type="molecule type" value="Genomic_DNA"/>
</dbReference>
<gene>
    <name evidence="1" type="ORF">UFOPK2658_01195</name>
    <name evidence="2" type="ORF">UFOPK2880_01811</name>
    <name evidence="3" type="ORF">UFOPK3304_01149</name>
    <name evidence="4" type="ORF">UFOPK3494_01962</name>
    <name evidence="5" type="ORF">UFOPK4134_00667</name>
</gene>
<name>A0A6J6WU35_9ZZZZ</name>
<evidence type="ECO:0000313" key="2">
    <source>
        <dbReference type="EMBL" id="CAB4787629.1"/>
    </source>
</evidence>
<dbReference type="EMBL" id="CAEZYH010000052">
    <property type="protein sequence ID" value="CAB4723164.1"/>
    <property type="molecule type" value="Genomic_DNA"/>
</dbReference>
<evidence type="ECO:0000313" key="3">
    <source>
        <dbReference type="EMBL" id="CAB4873714.1"/>
    </source>
</evidence>
<evidence type="ECO:0000313" key="1">
    <source>
        <dbReference type="EMBL" id="CAB4723164.1"/>
    </source>
</evidence>
<reference evidence="2" key="1">
    <citation type="submission" date="2020-05" db="EMBL/GenBank/DDBJ databases">
        <authorList>
            <person name="Chiriac C."/>
            <person name="Salcher M."/>
            <person name="Ghai R."/>
            <person name="Kavagutti S V."/>
        </authorList>
    </citation>
    <scope>NUCLEOTIDE SEQUENCE</scope>
</reference>
<sequence length="120" mass="13860">MVIVSFAEGLIGSNPDDDRESSAESEDFPPDQAWIRRSFWVKTLQDARRRNTWVRVNRLYTEKTAAQVASDLRAAHHRDSSKLRVKGVLPGDRWDTRWNASPEGPEGQYSIWIRYIGTEQ</sequence>
<evidence type="ECO:0000313" key="5">
    <source>
        <dbReference type="EMBL" id="CAB5027305.1"/>
    </source>
</evidence>
<evidence type="ECO:0000313" key="4">
    <source>
        <dbReference type="EMBL" id="CAB4918871.1"/>
    </source>
</evidence>
<proteinExistence type="predicted"/>
<accession>A0A6J6WU35</accession>